<evidence type="ECO:0000256" key="12">
    <source>
        <dbReference type="ARBA" id="ARBA00030295"/>
    </source>
</evidence>
<dbReference type="GO" id="GO:0046872">
    <property type="term" value="F:metal ion binding"/>
    <property type="evidence" value="ECO:0007669"/>
    <property type="project" value="UniProtKB-KW"/>
</dbReference>
<evidence type="ECO:0000313" key="18">
    <source>
        <dbReference type="Proteomes" id="UP000501926"/>
    </source>
</evidence>
<comment type="function">
    <text evidence="2">Catalytic subunit of the ferredoxin-thioredoxin reductase (FTR), which catalyzes the two-electron reduction of thioredoxins by the electrons provided by reduced ferredoxin.</text>
</comment>
<evidence type="ECO:0000256" key="3">
    <source>
        <dbReference type="ARBA" id="ARBA00007941"/>
    </source>
</evidence>
<keyword evidence="8" id="KW-0408">Iron</keyword>
<dbReference type="EMBL" id="CT573072">
    <property type="protein sequence ID" value="CAJ72943.1"/>
    <property type="molecule type" value="Genomic_DNA"/>
</dbReference>
<evidence type="ECO:0000256" key="10">
    <source>
        <dbReference type="ARBA" id="ARBA00023157"/>
    </source>
</evidence>
<dbReference type="PANTHER" id="PTHR35113">
    <property type="entry name" value="FERREDOXIN-THIOREDOXIN REDUCTASE CATALYTIC CHAIN, CHLOROPLASTIC"/>
    <property type="match status" value="1"/>
</dbReference>
<evidence type="ECO:0000256" key="6">
    <source>
        <dbReference type="ARBA" id="ARBA00022723"/>
    </source>
</evidence>
<sequence>MDNKDSMVDEEADIRKMLNTYVTNSPYKLNPDKKIVDRVVKGLVMRKSKYGHAYCPCRIVSGDIEKDKKAICPCVYHKEEIERDGECHCNLFVRGN</sequence>
<name>Q1PY24_KUEST</name>
<dbReference type="GO" id="GO:0016730">
    <property type="term" value="F:oxidoreductase activity, acting on iron-sulfur proteins as donors"/>
    <property type="evidence" value="ECO:0007669"/>
    <property type="project" value="InterPro"/>
</dbReference>
<evidence type="ECO:0000256" key="2">
    <source>
        <dbReference type="ARBA" id="ARBA00003945"/>
    </source>
</evidence>
<gene>
    <name evidence="15" type="ORF">KsCSTR_02880</name>
    <name evidence="16" type="ORF">KSMBR1_1920</name>
    <name evidence="14" type="ORF">kustd2198</name>
</gene>
<reference evidence="16" key="4">
    <citation type="submission" date="2017-10" db="EMBL/GenBank/DDBJ databases">
        <authorList>
            <person name="Banno H."/>
            <person name="Chua N.-H."/>
        </authorList>
    </citation>
    <scope>NUCLEOTIDE SEQUENCE [LARGE SCALE GENOMIC DNA]</scope>
    <source>
        <strain evidence="16">Kuenenia_mbr1_ru-nijmegen</strain>
    </source>
</reference>
<keyword evidence="9" id="KW-0411">Iron-sulfur</keyword>
<keyword evidence="17" id="KW-1185">Reference proteome</keyword>
<reference evidence="17" key="3">
    <citation type="submission" date="2017-10" db="EMBL/GenBank/DDBJ databases">
        <authorList>
            <person name="Frank J."/>
        </authorList>
    </citation>
    <scope>NUCLEOTIDE SEQUENCE [LARGE SCALE GENOMIC DNA]</scope>
</reference>
<dbReference type="Proteomes" id="UP000501926">
    <property type="component" value="Chromosome"/>
</dbReference>
<evidence type="ECO:0000256" key="5">
    <source>
        <dbReference type="ARBA" id="ARBA00022485"/>
    </source>
</evidence>
<proteinExistence type="inferred from homology"/>
<evidence type="ECO:0000256" key="8">
    <source>
        <dbReference type="ARBA" id="ARBA00023004"/>
    </source>
</evidence>
<reference evidence="14" key="2">
    <citation type="submission" date="2006-01" db="EMBL/GenBank/DDBJ databases">
        <authorList>
            <person name="Genoscope"/>
        </authorList>
    </citation>
    <scope>NUCLEOTIDE SEQUENCE</scope>
</reference>
<keyword evidence="5" id="KW-0004">4Fe-4S</keyword>
<evidence type="ECO:0000313" key="16">
    <source>
        <dbReference type="EMBL" id="SOH04418.1"/>
    </source>
</evidence>
<dbReference type="RefSeq" id="WP_197705391.1">
    <property type="nucleotide sequence ID" value="NZ_CP049055.1"/>
</dbReference>
<dbReference type="PANTHER" id="PTHR35113:SF1">
    <property type="entry name" value="FERREDOXIN-THIOREDOXIN REDUCTASE CATALYTIC CHAIN, CHLOROPLASTIC"/>
    <property type="match status" value="1"/>
</dbReference>
<keyword evidence="6" id="KW-0479">Metal-binding</keyword>
<dbReference type="InterPro" id="IPR036644">
    <property type="entry name" value="FTR_bsu_sf"/>
</dbReference>
<comment type="similarity">
    <text evidence="3">Belongs to the ferredoxin thioredoxin reductase beta subunit family.</text>
</comment>
<evidence type="ECO:0000256" key="11">
    <source>
        <dbReference type="ARBA" id="ARBA00026011"/>
    </source>
</evidence>
<organism evidence="14">
    <name type="scientific">Kuenenia stuttgartiensis</name>
    <dbReference type="NCBI Taxonomy" id="174633"/>
    <lineage>
        <taxon>Bacteria</taxon>
        <taxon>Pseudomonadati</taxon>
        <taxon>Planctomycetota</taxon>
        <taxon>Candidatus Brocadiia</taxon>
        <taxon>Candidatus Brocadiales</taxon>
        <taxon>Candidatus Brocadiaceae</taxon>
        <taxon>Candidatus Kuenenia</taxon>
    </lineage>
</organism>
<dbReference type="InterPro" id="IPR004209">
    <property type="entry name" value="FTR_bsu"/>
</dbReference>
<dbReference type="KEGG" id="kst:KSMBR1_1920"/>
<dbReference type="Pfam" id="PF02943">
    <property type="entry name" value="FeThRed_B"/>
    <property type="match status" value="1"/>
</dbReference>
<evidence type="ECO:0000256" key="1">
    <source>
        <dbReference type="ARBA" id="ARBA00001966"/>
    </source>
</evidence>
<dbReference type="SUPFAM" id="SSF57662">
    <property type="entry name" value="Ferredoxin thioredoxin reductase (FTR), catalytic beta chain"/>
    <property type="match status" value="1"/>
</dbReference>
<keyword evidence="10" id="KW-1015">Disulfide bond</keyword>
<evidence type="ECO:0000256" key="13">
    <source>
        <dbReference type="ARBA" id="ARBA00048150"/>
    </source>
</evidence>
<dbReference type="Gene3D" id="3.90.460.10">
    <property type="entry name" value="Ferredoxin thioredoxin reductase catalytic beta subunit"/>
    <property type="match status" value="1"/>
</dbReference>
<dbReference type="EMBL" id="CP049055">
    <property type="protein sequence ID" value="QII09667.1"/>
    <property type="molecule type" value="Genomic_DNA"/>
</dbReference>
<keyword evidence="7" id="KW-0560">Oxidoreductase</keyword>
<dbReference type="GO" id="GO:0051539">
    <property type="term" value="F:4 iron, 4 sulfur cluster binding"/>
    <property type="evidence" value="ECO:0007669"/>
    <property type="project" value="UniProtKB-KW"/>
</dbReference>
<evidence type="ECO:0000256" key="4">
    <source>
        <dbReference type="ARBA" id="ARBA00012358"/>
    </source>
</evidence>
<reference evidence="14" key="1">
    <citation type="journal article" date="2006" name="Nature">
        <title>Deciphering the evolution and metabolism of an anammox bacterium from a community genome.</title>
        <authorList>
            <person name="Strous M."/>
            <person name="Pelletier E."/>
            <person name="Mangenot S."/>
            <person name="Rattei T."/>
            <person name="Lehner A."/>
            <person name="Taylor M.W."/>
            <person name="Horn M."/>
            <person name="Daims H."/>
            <person name="Bartol-Mavel D."/>
            <person name="Wincker P."/>
            <person name="Barbe V."/>
            <person name="Fonknechten N."/>
            <person name="Vallenet D."/>
            <person name="Segurens B."/>
            <person name="Schenowitz-Truong C."/>
            <person name="Medigue C."/>
            <person name="Collingro A."/>
            <person name="Snel B."/>
            <person name="Dutilh B.E."/>
            <person name="OpDenCamp H.J.M."/>
            <person name="vanDerDrift C."/>
            <person name="Cirpus I."/>
            <person name="vanDePas-Schoonen K.T."/>
            <person name="Harhangi H.R."/>
            <person name="vanNiftrik L."/>
            <person name="Schmid M."/>
            <person name="Keltjens J."/>
            <person name="vanDeVossenberg J."/>
            <person name="Kartal B."/>
            <person name="Meier H."/>
            <person name="Frishman D."/>
            <person name="Huynen M.A."/>
            <person name="Mewes H."/>
            <person name="Weissenbach J."/>
            <person name="Jetten M.S.M."/>
            <person name="Wagner M."/>
            <person name="LePaslier D."/>
        </authorList>
    </citation>
    <scope>NUCLEOTIDE SEQUENCE</scope>
</reference>
<evidence type="ECO:0000313" key="14">
    <source>
        <dbReference type="EMBL" id="CAJ72943.1"/>
    </source>
</evidence>
<evidence type="ECO:0000313" key="15">
    <source>
        <dbReference type="EMBL" id="QII09667.1"/>
    </source>
</evidence>
<comment type="catalytic activity">
    <reaction evidence="13">
        <text>[thioredoxin]-disulfide + 2 reduced [2Fe-2S]-[ferredoxin] + 2 H(+) = [thioredoxin]-dithiol + 2 oxidized [2Fe-2S]-[ferredoxin]</text>
        <dbReference type="Rhea" id="RHEA:42336"/>
        <dbReference type="Rhea" id="RHEA-COMP:10000"/>
        <dbReference type="Rhea" id="RHEA-COMP:10001"/>
        <dbReference type="Rhea" id="RHEA-COMP:10698"/>
        <dbReference type="Rhea" id="RHEA-COMP:10700"/>
        <dbReference type="ChEBI" id="CHEBI:15378"/>
        <dbReference type="ChEBI" id="CHEBI:29950"/>
        <dbReference type="ChEBI" id="CHEBI:33737"/>
        <dbReference type="ChEBI" id="CHEBI:33738"/>
        <dbReference type="ChEBI" id="CHEBI:50058"/>
        <dbReference type="EC" id="1.8.7.2"/>
    </reaction>
</comment>
<dbReference type="Proteomes" id="UP000221734">
    <property type="component" value="Chromosome Kuenenia_stuttgartiensis_MBR1"/>
</dbReference>
<comment type="cofactor">
    <cofactor evidence="1">
        <name>[4Fe-4S] cluster</name>
        <dbReference type="ChEBI" id="CHEBI:49883"/>
    </cofactor>
</comment>
<dbReference type="EMBL" id="LT934425">
    <property type="protein sequence ID" value="SOH04418.1"/>
    <property type="molecule type" value="Genomic_DNA"/>
</dbReference>
<reference evidence="15 18" key="5">
    <citation type="submission" date="2020-02" db="EMBL/GenBank/DDBJ databases">
        <title>Newly sequenced genome of strain CSTR1 showed variability in Candidatus Kuenenia stuttgartiensis genomes.</title>
        <authorList>
            <person name="Ding C."/>
            <person name="Adrian L."/>
        </authorList>
    </citation>
    <scope>NUCLEOTIDE SEQUENCE [LARGE SCALE GENOMIC DNA]</scope>
    <source>
        <strain evidence="15 18">CSTR1</strain>
    </source>
</reference>
<evidence type="ECO:0000313" key="17">
    <source>
        <dbReference type="Proteomes" id="UP000221734"/>
    </source>
</evidence>
<protein>
    <recommendedName>
        <fullName evidence="4">ferredoxin:thioredoxin reductase</fullName>
        <ecNumber evidence="4">1.8.7.2</ecNumber>
    </recommendedName>
    <alternativeName>
        <fullName evidence="12">Ferredoxin-thioredoxin reductase subunit B</fullName>
    </alternativeName>
</protein>
<evidence type="ECO:0000256" key="9">
    <source>
        <dbReference type="ARBA" id="ARBA00023014"/>
    </source>
</evidence>
<evidence type="ECO:0000256" key="7">
    <source>
        <dbReference type="ARBA" id="ARBA00023002"/>
    </source>
</evidence>
<accession>Q1PY24</accession>
<dbReference type="AlphaFoldDB" id="Q1PY24"/>
<comment type="subunit">
    <text evidence="11">Heterodimer of subunit A (variable subunit) and subunit B (catalytic subunit). Heterodimeric FTR forms a complex with ferredoxin and thioredoxin.</text>
</comment>
<dbReference type="EC" id="1.8.7.2" evidence="4"/>